<sequence>CEASFKAANLERRHVNSSQYCVHSIIAIVCCHDVPLYLTNLVDTGEKHFYTVALVQKVMDQLPAAATVGILYDIACQLHRS</sequence>
<dbReference type="Pfam" id="PF18758">
    <property type="entry name" value="KDZ"/>
    <property type="match status" value="1"/>
</dbReference>
<dbReference type="HOGENOM" id="CLU_175752_0_0_1"/>
<accession>M5GC01</accession>
<protein>
    <submittedName>
        <fullName evidence="1">Uncharacterized protein</fullName>
    </submittedName>
</protein>
<evidence type="ECO:0000313" key="1">
    <source>
        <dbReference type="EMBL" id="EJU01558.1"/>
    </source>
</evidence>
<dbReference type="InterPro" id="IPR040521">
    <property type="entry name" value="KDZ"/>
</dbReference>
<dbReference type="GeneID" id="63689591"/>
<proteinExistence type="predicted"/>
<organism evidence="1 2">
    <name type="scientific">Dacryopinax primogenitus (strain DJM 731)</name>
    <name type="common">Brown rot fungus</name>
    <dbReference type="NCBI Taxonomy" id="1858805"/>
    <lineage>
        <taxon>Eukaryota</taxon>
        <taxon>Fungi</taxon>
        <taxon>Dikarya</taxon>
        <taxon>Basidiomycota</taxon>
        <taxon>Agaricomycotina</taxon>
        <taxon>Dacrymycetes</taxon>
        <taxon>Dacrymycetales</taxon>
        <taxon>Dacrymycetaceae</taxon>
        <taxon>Dacryopinax</taxon>
    </lineage>
</organism>
<dbReference type="Proteomes" id="UP000030653">
    <property type="component" value="Unassembled WGS sequence"/>
</dbReference>
<dbReference type="OrthoDB" id="3364670at2759"/>
<dbReference type="EMBL" id="JH795864">
    <property type="protein sequence ID" value="EJU01558.1"/>
    <property type="molecule type" value="Genomic_DNA"/>
</dbReference>
<keyword evidence="2" id="KW-1185">Reference proteome</keyword>
<reference evidence="1 2" key="1">
    <citation type="journal article" date="2012" name="Science">
        <title>The Paleozoic origin of enzymatic lignin decomposition reconstructed from 31 fungal genomes.</title>
        <authorList>
            <person name="Floudas D."/>
            <person name="Binder M."/>
            <person name="Riley R."/>
            <person name="Barry K."/>
            <person name="Blanchette R.A."/>
            <person name="Henrissat B."/>
            <person name="Martinez A.T."/>
            <person name="Otillar R."/>
            <person name="Spatafora J.W."/>
            <person name="Yadav J.S."/>
            <person name="Aerts A."/>
            <person name="Benoit I."/>
            <person name="Boyd A."/>
            <person name="Carlson A."/>
            <person name="Copeland A."/>
            <person name="Coutinho P.M."/>
            <person name="de Vries R.P."/>
            <person name="Ferreira P."/>
            <person name="Findley K."/>
            <person name="Foster B."/>
            <person name="Gaskell J."/>
            <person name="Glotzer D."/>
            <person name="Gorecki P."/>
            <person name="Heitman J."/>
            <person name="Hesse C."/>
            <person name="Hori C."/>
            <person name="Igarashi K."/>
            <person name="Jurgens J.A."/>
            <person name="Kallen N."/>
            <person name="Kersten P."/>
            <person name="Kohler A."/>
            <person name="Kuees U."/>
            <person name="Kumar T.K.A."/>
            <person name="Kuo A."/>
            <person name="LaButti K."/>
            <person name="Larrondo L.F."/>
            <person name="Lindquist E."/>
            <person name="Ling A."/>
            <person name="Lombard V."/>
            <person name="Lucas S."/>
            <person name="Lundell T."/>
            <person name="Martin R."/>
            <person name="McLaughlin D.J."/>
            <person name="Morgenstern I."/>
            <person name="Morin E."/>
            <person name="Murat C."/>
            <person name="Nagy L.G."/>
            <person name="Nolan M."/>
            <person name="Ohm R.A."/>
            <person name="Patyshakuliyeva A."/>
            <person name="Rokas A."/>
            <person name="Ruiz-Duenas F.J."/>
            <person name="Sabat G."/>
            <person name="Salamov A."/>
            <person name="Samejima M."/>
            <person name="Schmutz J."/>
            <person name="Slot J.C."/>
            <person name="St John F."/>
            <person name="Stenlid J."/>
            <person name="Sun H."/>
            <person name="Sun S."/>
            <person name="Syed K."/>
            <person name="Tsang A."/>
            <person name="Wiebenga A."/>
            <person name="Young D."/>
            <person name="Pisabarro A."/>
            <person name="Eastwood D.C."/>
            <person name="Martin F."/>
            <person name="Cullen D."/>
            <person name="Grigoriev I.V."/>
            <person name="Hibbett D.S."/>
        </authorList>
    </citation>
    <scope>NUCLEOTIDE SEQUENCE [LARGE SCALE GENOMIC DNA]</scope>
    <source>
        <strain evidence="1 2">DJM-731 SS1</strain>
    </source>
</reference>
<name>M5GC01_DACPD</name>
<dbReference type="PANTHER" id="PTHR33096:SF1">
    <property type="entry name" value="CXC1-LIKE CYSTEINE CLUSTER ASSOCIATED WITH KDZ TRANSPOSASES DOMAIN-CONTAINING PROTEIN"/>
    <property type="match status" value="1"/>
</dbReference>
<dbReference type="OMA" id="IVCCHDV"/>
<dbReference type="RefSeq" id="XP_040628455.1">
    <property type="nucleotide sequence ID" value="XM_040774529.1"/>
</dbReference>
<feature type="non-terminal residue" evidence="1">
    <location>
        <position position="81"/>
    </location>
</feature>
<feature type="non-terminal residue" evidence="1">
    <location>
        <position position="1"/>
    </location>
</feature>
<gene>
    <name evidence="1" type="ORF">DACRYDRAFT_43002</name>
</gene>
<evidence type="ECO:0000313" key="2">
    <source>
        <dbReference type="Proteomes" id="UP000030653"/>
    </source>
</evidence>
<dbReference type="PANTHER" id="PTHR33096">
    <property type="entry name" value="CXC2 DOMAIN-CONTAINING PROTEIN"/>
    <property type="match status" value="1"/>
</dbReference>
<dbReference type="AlphaFoldDB" id="M5GC01"/>